<dbReference type="AlphaFoldDB" id="A0A7V4U0B7"/>
<evidence type="ECO:0008006" key="2">
    <source>
        <dbReference type="Google" id="ProtNLM"/>
    </source>
</evidence>
<dbReference type="Proteomes" id="UP000885779">
    <property type="component" value="Unassembled WGS sequence"/>
</dbReference>
<proteinExistence type="predicted"/>
<evidence type="ECO:0000313" key="1">
    <source>
        <dbReference type="EMBL" id="HGY54519.1"/>
    </source>
</evidence>
<name>A0A7V4U0B7_CALAY</name>
<gene>
    <name evidence="1" type="ORF">ENK44_02335</name>
</gene>
<dbReference type="InterPro" id="IPR029058">
    <property type="entry name" value="AB_hydrolase_fold"/>
</dbReference>
<reference evidence="1" key="1">
    <citation type="journal article" date="2020" name="mSystems">
        <title>Genome- and Community-Level Interaction Insights into Carbon Utilization and Element Cycling Functions of Hydrothermarchaeota in Hydrothermal Sediment.</title>
        <authorList>
            <person name="Zhou Z."/>
            <person name="Liu Y."/>
            <person name="Xu W."/>
            <person name="Pan J."/>
            <person name="Luo Z.H."/>
            <person name="Li M."/>
        </authorList>
    </citation>
    <scope>NUCLEOTIDE SEQUENCE [LARGE SCALE GENOMIC DNA]</scope>
    <source>
        <strain evidence="1">HyVt-577</strain>
    </source>
</reference>
<protein>
    <recommendedName>
        <fullName evidence="2">Abhydrolase domain-containing 18</fullName>
    </recommendedName>
</protein>
<sequence>MNIHTILDRLSVNLSALLFLQFKFFGSGIESPSFSEHLQNIRLRLPEIKWEKQYELRADTLLGGLDAAFRIAQWKGRDYPTVIYHHGSGENPYDRSFNHIFRLKKGNTPANLIVVRAPFNHTSREYMNSIKDLANFTAMLSVSVQVIEQLVLFSRERTNAGVIVSGISLGGWVANLHHAFYNSADKYKPLMAGAGLAEVFLDSAYQILTAPLAKENPAQLRRILNFDDQFAGKDKHNVYPLLGLYDQIIRYDRQKRCYDAHRITAVEKGHISGALDFKLLRNHILGGEPEGIPKSKYNNNLQF</sequence>
<accession>A0A7V4U0B7</accession>
<dbReference type="Gene3D" id="3.40.50.1820">
    <property type="entry name" value="alpha/beta hydrolase"/>
    <property type="match status" value="1"/>
</dbReference>
<organism evidence="1">
    <name type="scientific">Caldithrix abyssi</name>
    <dbReference type="NCBI Taxonomy" id="187145"/>
    <lineage>
        <taxon>Bacteria</taxon>
        <taxon>Pseudomonadati</taxon>
        <taxon>Calditrichota</taxon>
        <taxon>Calditrichia</taxon>
        <taxon>Calditrichales</taxon>
        <taxon>Calditrichaceae</taxon>
        <taxon>Caldithrix</taxon>
    </lineage>
</organism>
<dbReference type="EMBL" id="DRQG01000022">
    <property type="protein sequence ID" value="HGY54519.1"/>
    <property type="molecule type" value="Genomic_DNA"/>
</dbReference>
<dbReference type="SUPFAM" id="SSF53474">
    <property type="entry name" value="alpha/beta-Hydrolases"/>
    <property type="match status" value="1"/>
</dbReference>
<comment type="caution">
    <text evidence="1">The sequence shown here is derived from an EMBL/GenBank/DDBJ whole genome shotgun (WGS) entry which is preliminary data.</text>
</comment>